<proteinExistence type="predicted"/>
<protein>
    <submittedName>
        <fullName evidence="2">Uncharacterized protein</fullName>
    </submittedName>
</protein>
<evidence type="ECO:0000256" key="1">
    <source>
        <dbReference type="SAM" id="Phobius"/>
    </source>
</evidence>
<name>A0ABT0A1J6_9GAMM</name>
<keyword evidence="1" id="KW-0472">Membrane</keyword>
<keyword evidence="1" id="KW-1133">Transmembrane helix</keyword>
<sequence>MNTGRRVFLHKPIVAQNELPRSSRQQMPSHNRLLDALDLHVIGIAVIPLLLAALLPFPWVPWLVAILPLGRLATRASDCGVRGGHRCRTCWSTVWW</sequence>
<dbReference type="EMBL" id="JALGCL010000001">
    <property type="protein sequence ID" value="MCJ0824865.1"/>
    <property type="molecule type" value="Genomic_DNA"/>
</dbReference>
<evidence type="ECO:0000313" key="3">
    <source>
        <dbReference type="Proteomes" id="UP001165423"/>
    </source>
</evidence>
<dbReference type="Proteomes" id="UP001165423">
    <property type="component" value="Unassembled WGS sequence"/>
</dbReference>
<dbReference type="RefSeq" id="WP_243318978.1">
    <property type="nucleotide sequence ID" value="NZ_JALGCL010000001.1"/>
</dbReference>
<feature type="transmembrane region" description="Helical" evidence="1">
    <location>
        <begin position="41"/>
        <end position="67"/>
    </location>
</feature>
<gene>
    <name evidence="2" type="ORF">MQC88_02645</name>
</gene>
<keyword evidence="3" id="KW-1185">Reference proteome</keyword>
<accession>A0ABT0A1J6</accession>
<evidence type="ECO:0000313" key="2">
    <source>
        <dbReference type="EMBL" id="MCJ0824865.1"/>
    </source>
</evidence>
<reference evidence="2 3" key="1">
    <citation type="submission" date="2022-03" db="EMBL/GenBank/DDBJ databases">
        <title>Luteimonas soily sp. nov., a novel bacterium isolated from the soil.</title>
        <authorList>
            <person name="Zhang X."/>
        </authorList>
    </citation>
    <scope>NUCLEOTIDE SEQUENCE [LARGE SCALE GENOMIC DNA]</scope>
    <source>
        <strain evidence="2 3">50</strain>
    </source>
</reference>
<comment type="caution">
    <text evidence="2">The sequence shown here is derived from an EMBL/GenBank/DDBJ whole genome shotgun (WGS) entry which is preliminary data.</text>
</comment>
<keyword evidence="1" id="KW-0812">Transmembrane</keyword>
<organism evidence="2 3">
    <name type="scientific">Cognatiluteimonas sedimenti</name>
    <dbReference type="NCBI Taxonomy" id="2927791"/>
    <lineage>
        <taxon>Bacteria</taxon>
        <taxon>Pseudomonadati</taxon>
        <taxon>Pseudomonadota</taxon>
        <taxon>Gammaproteobacteria</taxon>
        <taxon>Lysobacterales</taxon>
        <taxon>Lysobacteraceae</taxon>
        <taxon>Cognatiluteimonas</taxon>
    </lineage>
</organism>